<name>A0A2Z2KJ34_9BACL</name>
<dbReference type="EMBL" id="CP021780">
    <property type="protein sequence ID" value="ASA22309.1"/>
    <property type="molecule type" value="Genomic_DNA"/>
</dbReference>
<evidence type="ECO:0000313" key="2">
    <source>
        <dbReference type="EMBL" id="ASA22309.1"/>
    </source>
</evidence>
<keyword evidence="3" id="KW-1185">Reference proteome</keyword>
<evidence type="ECO:0000313" key="3">
    <source>
        <dbReference type="Proteomes" id="UP000249890"/>
    </source>
</evidence>
<reference evidence="2 3" key="1">
    <citation type="submission" date="2017-06" db="EMBL/GenBank/DDBJ databases">
        <title>Complete genome sequence of Paenibacillus donghaensis KCTC 13049T isolated from East Sea sediment, South Korea.</title>
        <authorList>
            <person name="Jung B.K."/>
            <person name="Hong S.-J."/>
            <person name="Shin J.-H."/>
        </authorList>
    </citation>
    <scope>NUCLEOTIDE SEQUENCE [LARGE SCALE GENOMIC DNA]</scope>
    <source>
        <strain evidence="2 3">KCTC 13049</strain>
    </source>
</reference>
<sequence>MAIIKPKVFIELDPLQPVAEICAVMMALIPYHPGQETDILIGVGKAVEDRLQAIRKEVRDHGKPVRESDRKPEDQ</sequence>
<evidence type="ECO:0000256" key="1">
    <source>
        <dbReference type="SAM" id="MobiDB-lite"/>
    </source>
</evidence>
<dbReference type="Proteomes" id="UP000249890">
    <property type="component" value="Chromosome"/>
</dbReference>
<dbReference type="KEGG" id="pdh:B9T62_16860"/>
<dbReference type="RefSeq" id="WP_087916308.1">
    <property type="nucleotide sequence ID" value="NZ_CP021780.1"/>
</dbReference>
<dbReference type="AlphaFoldDB" id="A0A2Z2KJ34"/>
<dbReference type="OrthoDB" id="2657472at2"/>
<accession>A0A2Z2KJ34</accession>
<gene>
    <name evidence="2" type="ORF">B9T62_16860</name>
</gene>
<protein>
    <submittedName>
        <fullName evidence="2">Uncharacterized protein</fullName>
    </submittedName>
</protein>
<feature type="region of interest" description="Disordered" evidence="1">
    <location>
        <begin position="56"/>
        <end position="75"/>
    </location>
</feature>
<organism evidence="2 3">
    <name type="scientific">Paenibacillus donghaensis</name>
    <dbReference type="NCBI Taxonomy" id="414771"/>
    <lineage>
        <taxon>Bacteria</taxon>
        <taxon>Bacillati</taxon>
        <taxon>Bacillota</taxon>
        <taxon>Bacilli</taxon>
        <taxon>Bacillales</taxon>
        <taxon>Paenibacillaceae</taxon>
        <taxon>Paenibacillus</taxon>
    </lineage>
</organism>
<proteinExistence type="predicted"/>